<dbReference type="Pfam" id="PF01636">
    <property type="entry name" value="APH"/>
    <property type="match status" value="1"/>
</dbReference>
<comment type="caution">
    <text evidence="2">The sequence shown here is derived from an EMBL/GenBank/DDBJ whole genome shotgun (WGS) entry which is preliminary data.</text>
</comment>
<name>A0ABQ3MZ90_9BACI</name>
<dbReference type="Proteomes" id="UP000637074">
    <property type="component" value="Unassembled WGS sequence"/>
</dbReference>
<reference evidence="2 3" key="1">
    <citation type="journal article" date="2022" name="Int. J. Syst. Evol. Microbiol.">
        <title>Neobacillus kokaensis sp. nov., isolated from soil.</title>
        <authorList>
            <person name="Yuki K."/>
            <person name="Matsubara H."/>
            <person name="Yamaguchi S."/>
        </authorList>
    </citation>
    <scope>NUCLEOTIDE SEQUENCE [LARGE SCALE GENOMIC DNA]</scope>
    <source>
        <strain evidence="2 3">LOB 377</strain>
    </source>
</reference>
<keyword evidence="3" id="KW-1185">Reference proteome</keyword>
<protein>
    <recommendedName>
        <fullName evidence="1">Aminoglycoside phosphotransferase domain-containing protein</fullName>
    </recommendedName>
</protein>
<proteinExistence type="predicted"/>
<organism evidence="2 3">
    <name type="scientific">Neobacillus kokaensis</name>
    <dbReference type="NCBI Taxonomy" id="2759023"/>
    <lineage>
        <taxon>Bacteria</taxon>
        <taxon>Bacillati</taxon>
        <taxon>Bacillota</taxon>
        <taxon>Bacilli</taxon>
        <taxon>Bacillales</taxon>
        <taxon>Bacillaceae</taxon>
        <taxon>Neobacillus</taxon>
    </lineage>
</organism>
<dbReference type="InterPro" id="IPR011009">
    <property type="entry name" value="Kinase-like_dom_sf"/>
</dbReference>
<dbReference type="InterPro" id="IPR002575">
    <property type="entry name" value="Aminoglycoside_PTrfase"/>
</dbReference>
<dbReference type="Gene3D" id="3.90.1200.10">
    <property type="match status" value="1"/>
</dbReference>
<sequence length="336" mass="40208">MECQDIMTNQVNSSANMHGDDAYFDRLFSYFQSQFLENVSEMNPLQRSVMLLKTDHNMYVMKGYQSNRRLKVQEAFTATLRKEGFFNTYIYLDSLTKEPLLFEGTYFGCMEYISPNKSAFTFYGQKDRRDGLNLLEQFHQATASFEARYRRLLPTADLIGKWKERLMIFSNNIPFLRYFMNEPFISEMVSWANWSLKGMEKNIRYFEEEPFVILHGDVAHHNFLRDKKGKLHLIDFDLISIGPAALDYLQYANRILPYIDWSLNRLSRYKQFQKYLRDKAFLYALVYPADVFREWNRLIREQSYTDQKKLQQVMDLSVGEFYSRKKFFHQIKSVLD</sequence>
<dbReference type="EMBL" id="BNDS01000002">
    <property type="protein sequence ID" value="GHH97161.1"/>
    <property type="molecule type" value="Genomic_DNA"/>
</dbReference>
<evidence type="ECO:0000259" key="1">
    <source>
        <dbReference type="Pfam" id="PF01636"/>
    </source>
</evidence>
<feature type="domain" description="Aminoglycoside phosphotransferase" evidence="1">
    <location>
        <begin position="142"/>
        <end position="252"/>
    </location>
</feature>
<gene>
    <name evidence="2" type="ORF">AM1BK_07040</name>
</gene>
<evidence type="ECO:0000313" key="2">
    <source>
        <dbReference type="EMBL" id="GHH97161.1"/>
    </source>
</evidence>
<evidence type="ECO:0000313" key="3">
    <source>
        <dbReference type="Proteomes" id="UP000637074"/>
    </source>
</evidence>
<accession>A0ABQ3MZ90</accession>
<dbReference type="SUPFAM" id="SSF56112">
    <property type="entry name" value="Protein kinase-like (PK-like)"/>
    <property type="match status" value="1"/>
</dbReference>
<dbReference type="RefSeq" id="WP_223282566.1">
    <property type="nucleotide sequence ID" value="NZ_BNDS01000002.1"/>
</dbReference>